<proteinExistence type="predicted"/>
<name>A0A2C6K5X1_9APIC</name>
<sequence>MSLNHDPGFSPWISPTGEGASPRGPSTVLPHRSSAPSGENATPMMFVSGSPAPRVISNCLVSGEARRSQVEHPIKDAGSSVVTPKVTKRKDSCLIQGVVGSAFSSLPRPADSDLKARDTRSDPMSLCFPGADPATLSSAGQEWLTFGSAPLDFSDPRHIFRPSRFLQHLASSMSSFTDDSCMEQMFSTKTVYAHKPKHITPSAENVESPESSRGRIPGDGALSKLPANEGSRRKIRRKKKTRKKEKSVKTAGKRVSRRKPEKSNRRLNPGEAEGEADEGLAHGSCEEPVSDNRCEDDITEDECTAGCGVSASNRITTGPVTTFPEKNAVSFFSTVQYTPEDSCCEGTLEAPVCQRPHPSPIPQSSPVVRESASAPVLLPSDPQSGGSSVSEVPKLLDSYQDCSLDGESSPRPRTSPHDGRPTSAPGTVAADSGAEESRRRIGPAIRWWSRQPGVCQRCLERITRHRERPHAAHGGTVPADPRSTEEYARAKEFELQLRMLHLRQNLMRDYRHSPSVREFRKKAAAGREAANKGERRRSTKKKAANSADAAGTQRRCTSLESSSTEKRKPRVTSATVPPAGELLPGSCGLQRTGSANSLSSSSSSSSTSAELQSCSRSSSARSDSSVTLAFDSRGRRSLFRASFYAGRVKGAFGLAAWCRLLYGQPKVPGAGRSSTEAAADNERANRMVAFLTSHLQEAVRHISSFKVLVKIVWFAVRARQQGMLSRFVDVTGITGLDVSKSGPKVKSMRSAEDRLVVIQRAIRKFFLDQEAATEAIEKKLSAHEKRIVKAILQAHPVECQRLTDLAVKDALIDSYSIASWLKRRWSLQAREHELTHREAAPTVYSARDERYEHLFSLSSFRPLRAMWECAEEKEPAIIKMFRLFSEPGQERSRKAVGPKYWEPLDLWQPVEGTDLLQTPQRLKAQKFN</sequence>
<evidence type="ECO:0000313" key="3">
    <source>
        <dbReference type="Proteomes" id="UP000221165"/>
    </source>
</evidence>
<feature type="compositionally biased region" description="Low complexity" evidence="1">
    <location>
        <begin position="594"/>
        <end position="616"/>
    </location>
</feature>
<feature type="region of interest" description="Disordered" evidence="1">
    <location>
        <begin position="354"/>
        <end position="437"/>
    </location>
</feature>
<accession>A0A2C6K5X1</accession>
<feature type="region of interest" description="Disordered" evidence="1">
    <location>
        <begin position="1"/>
        <end position="44"/>
    </location>
</feature>
<comment type="caution">
    <text evidence="2">The sequence shown here is derived from an EMBL/GenBank/DDBJ whole genome shotgun (WGS) entry which is preliminary data.</text>
</comment>
<dbReference type="VEuPathDB" id="ToxoDB:CSUI_005461"/>
<reference evidence="2 3" key="1">
    <citation type="journal article" date="2017" name="Int. J. Parasitol.">
        <title>The genome of the protozoan parasite Cystoisospora suis and a reverse vaccinology approach to identify vaccine candidates.</title>
        <authorList>
            <person name="Palmieri N."/>
            <person name="Shrestha A."/>
            <person name="Ruttkowski B."/>
            <person name="Beck T."/>
            <person name="Vogl C."/>
            <person name="Tomley F."/>
            <person name="Blake D.P."/>
            <person name="Joachim A."/>
        </authorList>
    </citation>
    <scope>NUCLEOTIDE SEQUENCE [LARGE SCALE GENOMIC DNA]</scope>
    <source>
        <strain evidence="2 3">Wien I</strain>
    </source>
</reference>
<dbReference type="OrthoDB" id="331117at2759"/>
<gene>
    <name evidence="2" type="ORF">CSUI_005461</name>
</gene>
<dbReference type="RefSeq" id="XP_067922377.1">
    <property type="nucleotide sequence ID" value="XM_068065637.1"/>
</dbReference>
<dbReference type="AlphaFoldDB" id="A0A2C6K5X1"/>
<evidence type="ECO:0000313" key="2">
    <source>
        <dbReference type="EMBL" id="PHJ20691.1"/>
    </source>
</evidence>
<evidence type="ECO:0000256" key="1">
    <source>
        <dbReference type="SAM" id="MobiDB-lite"/>
    </source>
</evidence>
<feature type="region of interest" description="Disordered" evidence="1">
    <location>
        <begin position="199"/>
        <end position="293"/>
    </location>
</feature>
<feature type="compositionally biased region" description="Polar residues" evidence="1">
    <location>
        <begin position="381"/>
        <end position="390"/>
    </location>
</feature>
<protein>
    <submittedName>
        <fullName evidence="2">Uncharacterized protein</fullName>
    </submittedName>
</protein>
<feature type="compositionally biased region" description="Polar residues" evidence="1">
    <location>
        <begin position="202"/>
        <end position="211"/>
    </location>
</feature>
<feature type="compositionally biased region" description="Basic residues" evidence="1">
    <location>
        <begin position="233"/>
        <end position="260"/>
    </location>
</feature>
<organism evidence="2 3">
    <name type="scientific">Cystoisospora suis</name>
    <dbReference type="NCBI Taxonomy" id="483139"/>
    <lineage>
        <taxon>Eukaryota</taxon>
        <taxon>Sar</taxon>
        <taxon>Alveolata</taxon>
        <taxon>Apicomplexa</taxon>
        <taxon>Conoidasida</taxon>
        <taxon>Coccidia</taxon>
        <taxon>Eucoccidiorida</taxon>
        <taxon>Eimeriorina</taxon>
        <taxon>Sarcocystidae</taxon>
        <taxon>Cystoisospora</taxon>
    </lineage>
</organism>
<feature type="compositionally biased region" description="Basic residues" evidence="1">
    <location>
        <begin position="534"/>
        <end position="543"/>
    </location>
</feature>
<feature type="region of interest" description="Disordered" evidence="1">
    <location>
        <begin position="513"/>
        <end position="616"/>
    </location>
</feature>
<keyword evidence="3" id="KW-1185">Reference proteome</keyword>
<dbReference type="GeneID" id="94428848"/>
<dbReference type="Proteomes" id="UP000221165">
    <property type="component" value="Unassembled WGS sequence"/>
</dbReference>
<dbReference type="EMBL" id="MIGC01002646">
    <property type="protein sequence ID" value="PHJ20691.1"/>
    <property type="molecule type" value="Genomic_DNA"/>
</dbReference>